<accession>A0A6I4M2I3</accession>
<dbReference type="PANTHER" id="PTHR11806:SF0">
    <property type="entry name" value="PROTEIN MTO1 HOMOLOG, MITOCHONDRIAL"/>
    <property type="match status" value="1"/>
</dbReference>
<dbReference type="InterPro" id="IPR036188">
    <property type="entry name" value="FAD/NAD-bd_sf"/>
</dbReference>
<dbReference type="Gene3D" id="1.10.150.570">
    <property type="entry name" value="GidA associated domain, C-terminal subdomain"/>
    <property type="match status" value="1"/>
</dbReference>
<feature type="domain" description="tRNA uridine 5-carboxymethylaminomethyl modification enzyme C-terminal subdomain" evidence="12">
    <location>
        <begin position="542"/>
        <end position="613"/>
    </location>
</feature>
<organism evidence="13 14">
    <name type="scientific">Sphingorhabdus profundilacus</name>
    <dbReference type="NCBI Taxonomy" id="2509718"/>
    <lineage>
        <taxon>Bacteria</taxon>
        <taxon>Pseudomonadati</taxon>
        <taxon>Pseudomonadota</taxon>
        <taxon>Alphaproteobacteria</taxon>
        <taxon>Sphingomonadales</taxon>
        <taxon>Sphingomonadaceae</taxon>
        <taxon>Sphingorhabdus</taxon>
    </lineage>
</organism>
<evidence type="ECO:0000259" key="12">
    <source>
        <dbReference type="SMART" id="SM01228"/>
    </source>
</evidence>
<evidence type="ECO:0000256" key="4">
    <source>
        <dbReference type="ARBA" id="ARBA00020461"/>
    </source>
</evidence>
<dbReference type="InterPro" id="IPR044920">
    <property type="entry name" value="MnmG_C_subdom_sf"/>
</dbReference>
<dbReference type="FunFam" id="3.50.50.60:FF:000002">
    <property type="entry name" value="tRNA uridine 5-carboxymethylaminomethyl modification enzyme MnmG"/>
    <property type="match status" value="1"/>
</dbReference>
<feature type="binding site" evidence="11">
    <location>
        <begin position="273"/>
        <end position="287"/>
    </location>
    <ligand>
        <name>NAD(+)</name>
        <dbReference type="ChEBI" id="CHEBI:57540"/>
    </ligand>
</feature>
<keyword evidence="11" id="KW-0963">Cytoplasm</keyword>
<comment type="cofactor">
    <cofactor evidence="1 11">
        <name>FAD</name>
        <dbReference type="ChEBI" id="CHEBI:57692"/>
    </cofactor>
</comment>
<dbReference type="InterPro" id="IPR040131">
    <property type="entry name" value="MnmG_N"/>
</dbReference>
<dbReference type="HAMAP" id="MF_00129">
    <property type="entry name" value="MnmG_GidA"/>
    <property type="match status" value="1"/>
</dbReference>
<dbReference type="InterPro" id="IPR047001">
    <property type="entry name" value="MnmG_C_subdom"/>
</dbReference>
<sequence length="626" mass="68114">MRSDVDILVIGGGHAGTEAAAVAARMGVRVALVNFDKATIGAMSCNPAIGGLGKGHLVREVDAFDGLIARAADDAAIHYRMLNASKGAAVQGPRIQADRALFKASIQRQLAALPNLTIVEGEAAALRFAPDNVQRVVGVDLADGSSIGCSAVILATGTFLGGKLFRGEERLEGGRIGESSALKLADQIRGSGLPMARLKTGTPPRLDGRTINWAQLDVQPSDDGSWTMSPFTGRRHIPQLFCAVSRTNSETHDIIRSGLDRSPLFGGDIAGQGPRYCPSIEDKIFRFGDRDGHQVFLEPEALDSFLIYPNGISTSLPTDIQMAMVRSMAGLEQCEIVVPGYAVEYDHIDPRALDSSLAVRGIEGLYCAGQINGTTGYEEAASQGLIAGIGAASRFLGREMPALDRSNSYLAVMVDDLILQGVTEPYRMLTARAEYRLRLRADNASTRLTPLALQSRCVGEERTLWFNQRLWEKQALEADFARDFSADQLLRHGLDVKRDAGRMSLYEWLRFPSVTVRDLLAVSRETTWDGDETLLDELEQDGRYAPYIERQENEIRDIAANEKVLLPEWIDYRSIAGLSNEMVERLDAARPENLAAAARVRGVTPAALVAIMVHAKRAQQIRDVAA</sequence>
<dbReference type="PRINTS" id="PR00411">
    <property type="entry name" value="PNDRDTASEI"/>
</dbReference>
<evidence type="ECO:0000313" key="13">
    <source>
        <dbReference type="EMBL" id="MVZ98386.1"/>
    </source>
</evidence>
<keyword evidence="14" id="KW-1185">Reference proteome</keyword>
<dbReference type="InterPro" id="IPR026904">
    <property type="entry name" value="MnmG_C"/>
</dbReference>
<proteinExistence type="inferred from homology"/>
<keyword evidence="7 11" id="KW-0274">FAD</keyword>
<dbReference type="Pfam" id="PF13932">
    <property type="entry name" value="SAM_GIDA_C"/>
    <property type="match status" value="1"/>
</dbReference>
<keyword evidence="5 11" id="KW-0285">Flavoprotein</keyword>
<dbReference type="InterPro" id="IPR004416">
    <property type="entry name" value="MnmG"/>
</dbReference>
<dbReference type="EMBL" id="SDWJ01000002">
    <property type="protein sequence ID" value="MVZ98386.1"/>
    <property type="molecule type" value="Genomic_DNA"/>
</dbReference>
<dbReference type="Pfam" id="PF01134">
    <property type="entry name" value="GIDA"/>
    <property type="match status" value="1"/>
</dbReference>
<dbReference type="SMART" id="SM01228">
    <property type="entry name" value="GIDA_assoc_3"/>
    <property type="match status" value="1"/>
</dbReference>
<dbReference type="GO" id="GO:0050660">
    <property type="term" value="F:flavin adenine dinucleotide binding"/>
    <property type="evidence" value="ECO:0007669"/>
    <property type="project" value="UniProtKB-UniRule"/>
</dbReference>
<dbReference type="InterPro" id="IPR049312">
    <property type="entry name" value="GIDA_C_N"/>
</dbReference>
<dbReference type="InterPro" id="IPR002218">
    <property type="entry name" value="MnmG-rel"/>
</dbReference>
<evidence type="ECO:0000256" key="1">
    <source>
        <dbReference type="ARBA" id="ARBA00001974"/>
    </source>
</evidence>
<comment type="function">
    <text evidence="2 11">NAD-binding protein involved in the addition of a carboxymethylaminomethyl (cmnm) group at the wobble position (U34) of certain tRNAs, forming tRNA-cmnm(5)s(2)U34.</text>
</comment>
<reference evidence="13 14" key="1">
    <citation type="submission" date="2019-01" db="EMBL/GenBank/DDBJ databases">
        <title>Sphingorhabdus lacus sp.nov., isolated from an oligotrophic freshwater lake.</title>
        <authorList>
            <person name="Park M."/>
        </authorList>
    </citation>
    <scope>NUCLEOTIDE SEQUENCE [LARGE SCALE GENOMIC DNA]</scope>
    <source>
        <strain evidence="13 14">IMCC26285</strain>
    </source>
</reference>
<evidence type="ECO:0000256" key="7">
    <source>
        <dbReference type="ARBA" id="ARBA00022827"/>
    </source>
</evidence>
<dbReference type="GO" id="GO:0005829">
    <property type="term" value="C:cytosol"/>
    <property type="evidence" value="ECO:0007669"/>
    <property type="project" value="TreeGrafter"/>
</dbReference>
<feature type="binding site" evidence="11">
    <location>
        <begin position="11"/>
        <end position="16"/>
    </location>
    <ligand>
        <name>FAD</name>
        <dbReference type="ChEBI" id="CHEBI:57692"/>
    </ligand>
</feature>
<evidence type="ECO:0000256" key="9">
    <source>
        <dbReference type="ARBA" id="ARBA00025948"/>
    </source>
</evidence>
<comment type="subcellular location">
    <subcellularLocation>
        <location evidence="11">Cytoplasm</location>
    </subcellularLocation>
</comment>
<evidence type="ECO:0000313" key="14">
    <source>
        <dbReference type="Proteomes" id="UP000471147"/>
    </source>
</evidence>
<dbReference type="PANTHER" id="PTHR11806">
    <property type="entry name" value="GLUCOSE INHIBITED DIVISION PROTEIN A"/>
    <property type="match status" value="1"/>
</dbReference>
<comment type="similarity">
    <text evidence="3 11">Belongs to the MnmG family.</text>
</comment>
<dbReference type="GO" id="GO:0002098">
    <property type="term" value="P:tRNA wobble uridine modification"/>
    <property type="evidence" value="ECO:0007669"/>
    <property type="project" value="InterPro"/>
</dbReference>
<evidence type="ECO:0000256" key="6">
    <source>
        <dbReference type="ARBA" id="ARBA00022694"/>
    </source>
</evidence>
<name>A0A6I4M2I3_9SPHN</name>
<dbReference type="Pfam" id="PF21680">
    <property type="entry name" value="GIDA_C_1st"/>
    <property type="match status" value="1"/>
</dbReference>
<dbReference type="InterPro" id="IPR020595">
    <property type="entry name" value="MnmG-rel_CS"/>
</dbReference>
<dbReference type="FunFam" id="1.10.150.570:FF:000001">
    <property type="entry name" value="tRNA uridine 5-carboxymethylaminomethyl modification enzyme MnmG"/>
    <property type="match status" value="1"/>
</dbReference>
<dbReference type="Proteomes" id="UP000471147">
    <property type="component" value="Unassembled WGS sequence"/>
</dbReference>
<evidence type="ECO:0000256" key="5">
    <source>
        <dbReference type="ARBA" id="ARBA00022630"/>
    </source>
</evidence>
<dbReference type="NCBIfam" id="TIGR00136">
    <property type="entry name" value="mnmG_gidA"/>
    <property type="match status" value="1"/>
</dbReference>
<keyword evidence="8 11" id="KW-0520">NAD</keyword>
<protein>
    <recommendedName>
        <fullName evidence="4 11">tRNA uridine 5-carboxymethylaminomethyl modification enzyme MnmG</fullName>
    </recommendedName>
    <alternativeName>
        <fullName evidence="10 11">Glucose-inhibited division protein A</fullName>
    </alternativeName>
</protein>
<evidence type="ECO:0000256" key="8">
    <source>
        <dbReference type="ARBA" id="ARBA00023027"/>
    </source>
</evidence>
<dbReference type="PROSITE" id="PS01280">
    <property type="entry name" value="GIDA_1"/>
    <property type="match status" value="1"/>
</dbReference>
<comment type="caution">
    <text evidence="11">Lacks conserved residue(s) required for the propagation of feature annotation.</text>
</comment>
<gene>
    <name evidence="11 13" type="primary">mnmG</name>
    <name evidence="11" type="synonym">gidA</name>
    <name evidence="13" type="ORF">EUU23_11850</name>
</gene>
<keyword evidence="6 11" id="KW-0819">tRNA processing</keyword>
<dbReference type="GO" id="GO:0030488">
    <property type="term" value="P:tRNA methylation"/>
    <property type="evidence" value="ECO:0007669"/>
    <property type="project" value="TreeGrafter"/>
</dbReference>
<dbReference type="AlphaFoldDB" id="A0A6I4M2I3"/>
<comment type="subunit">
    <text evidence="9 11">Homodimer. Heterotetramer of two MnmE and two MnmG subunits.</text>
</comment>
<dbReference type="Gene3D" id="3.50.50.60">
    <property type="entry name" value="FAD/NAD(P)-binding domain"/>
    <property type="match status" value="2"/>
</dbReference>
<evidence type="ECO:0000256" key="11">
    <source>
        <dbReference type="HAMAP-Rule" id="MF_00129"/>
    </source>
</evidence>
<evidence type="ECO:0000256" key="10">
    <source>
        <dbReference type="ARBA" id="ARBA00031800"/>
    </source>
</evidence>
<comment type="caution">
    <text evidence="13">The sequence shown here is derived from an EMBL/GenBank/DDBJ whole genome shotgun (WGS) entry which is preliminary data.</text>
</comment>
<dbReference type="RefSeq" id="WP_160354299.1">
    <property type="nucleotide sequence ID" value="NZ_SDWJ01000002.1"/>
</dbReference>
<evidence type="ECO:0000256" key="2">
    <source>
        <dbReference type="ARBA" id="ARBA00003717"/>
    </source>
</evidence>
<dbReference type="OrthoDB" id="9815560at2"/>
<dbReference type="SUPFAM" id="SSF51905">
    <property type="entry name" value="FAD/NAD(P)-binding domain"/>
    <property type="match status" value="1"/>
</dbReference>
<evidence type="ECO:0000256" key="3">
    <source>
        <dbReference type="ARBA" id="ARBA00007653"/>
    </source>
</evidence>